<organism evidence="5 6">
    <name type="scientific">Anaerosporobacter mobilis DSM 15930</name>
    <dbReference type="NCBI Taxonomy" id="1120996"/>
    <lineage>
        <taxon>Bacteria</taxon>
        <taxon>Bacillati</taxon>
        <taxon>Bacillota</taxon>
        <taxon>Clostridia</taxon>
        <taxon>Lachnospirales</taxon>
        <taxon>Lachnospiraceae</taxon>
        <taxon>Anaerosporobacter</taxon>
    </lineage>
</organism>
<dbReference type="Proteomes" id="UP000184038">
    <property type="component" value="Unassembled WGS sequence"/>
</dbReference>
<dbReference type="STRING" id="1120996.SAMN02746066_00341"/>
<proteinExistence type="predicted"/>
<reference evidence="5 6" key="1">
    <citation type="submission" date="2016-11" db="EMBL/GenBank/DDBJ databases">
        <authorList>
            <person name="Jaros S."/>
            <person name="Januszkiewicz K."/>
            <person name="Wedrychowicz H."/>
        </authorList>
    </citation>
    <scope>NUCLEOTIDE SEQUENCE [LARGE SCALE GENOMIC DNA]</scope>
    <source>
        <strain evidence="5 6">DSM 15930</strain>
    </source>
</reference>
<dbReference type="GO" id="GO:0003677">
    <property type="term" value="F:DNA binding"/>
    <property type="evidence" value="ECO:0007669"/>
    <property type="project" value="UniProtKB-KW"/>
</dbReference>
<dbReference type="RefSeq" id="WP_073282100.1">
    <property type="nucleotide sequence ID" value="NZ_FRCP01000005.1"/>
</dbReference>
<accession>A0A1M7F1A6</accession>
<dbReference type="InterPro" id="IPR036388">
    <property type="entry name" value="WH-like_DNA-bd_sf"/>
</dbReference>
<dbReference type="PANTHER" id="PTHR42756">
    <property type="entry name" value="TRANSCRIPTIONAL REGULATOR, MARR"/>
    <property type="match status" value="1"/>
</dbReference>
<dbReference type="SUPFAM" id="SSF46785">
    <property type="entry name" value="Winged helix' DNA-binding domain"/>
    <property type="match status" value="1"/>
</dbReference>
<dbReference type="InterPro" id="IPR000835">
    <property type="entry name" value="HTH_MarR-typ"/>
</dbReference>
<dbReference type="SMART" id="SM00347">
    <property type="entry name" value="HTH_MARR"/>
    <property type="match status" value="1"/>
</dbReference>
<evidence type="ECO:0000256" key="1">
    <source>
        <dbReference type="ARBA" id="ARBA00023015"/>
    </source>
</evidence>
<name>A0A1M7F1A6_9FIRM</name>
<dbReference type="PRINTS" id="PR00598">
    <property type="entry name" value="HTHMARR"/>
</dbReference>
<keyword evidence="6" id="KW-1185">Reference proteome</keyword>
<dbReference type="Gene3D" id="1.10.10.10">
    <property type="entry name" value="Winged helix-like DNA-binding domain superfamily/Winged helix DNA-binding domain"/>
    <property type="match status" value="1"/>
</dbReference>
<dbReference type="PANTHER" id="PTHR42756:SF1">
    <property type="entry name" value="TRANSCRIPTIONAL REPRESSOR OF EMRAB OPERON"/>
    <property type="match status" value="1"/>
</dbReference>
<keyword evidence="1" id="KW-0805">Transcription regulation</keyword>
<feature type="domain" description="HTH marR-type" evidence="4">
    <location>
        <begin position="3"/>
        <end position="141"/>
    </location>
</feature>
<evidence type="ECO:0000313" key="5">
    <source>
        <dbReference type="EMBL" id="SHL97815.1"/>
    </source>
</evidence>
<evidence type="ECO:0000313" key="6">
    <source>
        <dbReference type="Proteomes" id="UP000184038"/>
    </source>
</evidence>
<gene>
    <name evidence="5" type="ORF">SAMN02746066_00341</name>
</gene>
<evidence type="ECO:0000256" key="2">
    <source>
        <dbReference type="ARBA" id="ARBA00023125"/>
    </source>
</evidence>
<dbReference type="EMBL" id="FRCP01000005">
    <property type="protein sequence ID" value="SHL97815.1"/>
    <property type="molecule type" value="Genomic_DNA"/>
</dbReference>
<evidence type="ECO:0000259" key="4">
    <source>
        <dbReference type="PROSITE" id="PS50995"/>
    </source>
</evidence>
<keyword evidence="3" id="KW-0804">Transcription</keyword>
<sequence length="146" mass="17217">MPTQLIGFEIKTVSNLLMRNVDAKLSKFHNRDYTKMHGWIIGYIHDESKNHDVFQKDIEKEFKIRRSTATGILQLMEKNGYLNRLPVAHDARLKKLVLTQKAIDLNEEIHSNINEFERELSECLTKEEQEMFFKITAKLRKKLEGN</sequence>
<dbReference type="OrthoDB" id="384891at2"/>
<dbReference type="PROSITE" id="PS50995">
    <property type="entry name" value="HTH_MARR_2"/>
    <property type="match status" value="1"/>
</dbReference>
<dbReference type="AlphaFoldDB" id="A0A1M7F1A6"/>
<dbReference type="Pfam" id="PF12802">
    <property type="entry name" value="MarR_2"/>
    <property type="match status" value="1"/>
</dbReference>
<dbReference type="GO" id="GO:0003700">
    <property type="term" value="F:DNA-binding transcription factor activity"/>
    <property type="evidence" value="ECO:0007669"/>
    <property type="project" value="InterPro"/>
</dbReference>
<protein>
    <submittedName>
        <fullName evidence="5">MarR family protein</fullName>
    </submittedName>
</protein>
<keyword evidence="2" id="KW-0238">DNA-binding</keyword>
<dbReference type="InterPro" id="IPR036390">
    <property type="entry name" value="WH_DNA-bd_sf"/>
</dbReference>
<evidence type="ECO:0000256" key="3">
    <source>
        <dbReference type="ARBA" id="ARBA00023163"/>
    </source>
</evidence>